<evidence type="ECO:0000256" key="3">
    <source>
        <dbReference type="ARBA" id="ARBA00012967"/>
    </source>
</evidence>
<feature type="binding site" evidence="7">
    <location>
        <begin position="82"/>
        <end position="83"/>
    </location>
    <ligand>
        <name>NAD(+)</name>
        <dbReference type="ChEBI" id="CHEBI:57540"/>
    </ligand>
</feature>
<comment type="pathway">
    <text evidence="1 7">Fermentation; pyruvate fermentation to lactate; (S)-lactate from pyruvate: step 1/1.</text>
</comment>
<feature type="binding site" evidence="7">
    <location>
        <position position="156"/>
    </location>
    <ligand>
        <name>beta-D-fructose 1,6-bisphosphate</name>
        <dbReference type="ChEBI" id="CHEBI:32966"/>
        <note>allosteric activator</note>
    </ligand>
</feature>
<dbReference type="GO" id="GO:0004459">
    <property type="term" value="F:L-lactate dehydrogenase (NAD+) activity"/>
    <property type="evidence" value="ECO:0007669"/>
    <property type="project" value="UniProtKB-UniRule"/>
</dbReference>
<comment type="subunit">
    <text evidence="7">Homotetramer.</text>
</comment>
<dbReference type="InterPro" id="IPR018177">
    <property type="entry name" value="L-lactate_DH_AS"/>
</dbReference>
<dbReference type="RefSeq" id="WP_038278852.1">
    <property type="nucleotide sequence ID" value="NZ_JPME01000008.1"/>
</dbReference>
<evidence type="ECO:0000259" key="10">
    <source>
        <dbReference type="Pfam" id="PF00056"/>
    </source>
</evidence>
<evidence type="ECO:0000256" key="4">
    <source>
        <dbReference type="ARBA" id="ARBA00023002"/>
    </source>
</evidence>
<feature type="binding site" evidence="7">
    <location>
        <begin position="121"/>
        <end position="123"/>
    </location>
    <ligand>
        <name>NAD(+)</name>
        <dbReference type="ChEBI" id="CHEBI:57540"/>
    </ligand>
</feature>
<keyword evidence="7" id="KW-0597">Phosphoprotein</keyword>
<evidence type="ECO:0000256" key="6">
    <source>
        <dbReference type="ARBA" id="ARBA00049258"/>
    </source>
</evidence>
<dbReference type="GO" id="GO:0005737">
    <property type="term" value="C:cytoplasm"/>
    <property type="evidence" value="ECO:0007669"/>
    <property type="project" value="UniProtKB-SubCell"/>
</dbReference>
<keyword evidence="7" id="KW-0021">Allosteric enzyme</keyword>
<name>A0A084JPJ4_9FIRM</name>
<comment type="similarity">
    <text evidence="2 7">Belongs to the LDH/MDH superfamily. LDH family.</text>
</comment>
<dbReference type="UniPathway" id="UPA00554">
    <property type="reaction ID" value="UER00611"/>
</dbReference>
<feature type="binding site" evidence="7">
    <location>
        <position position="85"/>
    </location>
    <ligand>
        <name>substrate</name>
    </ligand>
</feature>
<dbReference type="NCBIfam" id="TIGR01771">
    <property type="entry name" value="L-LDH-NAD"/>
    <property type="match status" value="1"/>
</dbReference>
<dbReference type="FunFam" id="3.40.50.720:FF:000018">
    <property type="entry name" value="Malate dehydrogenase"/>
    <property type="match status" value="1"/>
</dbReference>
<evidence type="ECO:0000313" key="13">
    <source>
        <dbReference type="Proteomes" id="UP000028525"/>
    </source>
</evidence>
<feature type="binding site" evidence="7">
    <location>
        <position position="232"/>
    </location>
    <ligand>
        <name>substrate</name>
    </ligand>
</feature>
<feature type="binding site" evidence="7">
    <location>
        <position position="42"/>
    </location>
    <ligand>
        <name>NAD(+)</name>
        <dbReference type="ChEBI" id="CHEBI:57540"/>
    </ligand>
</feature>
<dbReference type="GO" id="GO:0006089">
    <property type="term" value="P:lactate metabolic process"/>
    <property type="evidence" value="ECO:0007669"/>
    <property type="project" value="TreeGrafter"/>
</dbReference>
<keyword evidence="5 7" id="KW-0520">NAD</keyword>
<feature type="binding site" evidence="7">
    <location>
        <position position="171"/>
    </location>
    <ligand>
        <name>beta-D-fructose 1,6-bisphosphate</name>
        <dbReference type="ChEBI" id="CHEBI:32966"/>
        <note>allosteric activator</note>
    </ligand>
</feature>
<dbReference type="EMBL" id="JPME01000008">
    <property type="protein sequence ID" value="KEZ90878.1"/>
    <property type="molecule type" value="Genomic_DNA"/>
</dbReference>
<dbReference type="Proteomes" id="UP000028525">
    <property type="component" value="Unassembled WGS sequence"/>
</dbReference>
<evidence type="ECO:0000259" key="11">
    <source>
        <dbReference type="Pfam" id="PF02866"/>
    </source>
</evidence>
<feature type="domain" description="Lactate/malate dehydrogenase C-terminal" evidence="11">
    <location>
        <begin position="148"/>
        <end position="311"/>
    </location>
</feature>
<comment type="subcellular location">
    <subcellularLocation>
        <location evidence="7">Cytoplasm</location>
    </subcellularLocation>
</comment>
<dbReference type="GO" id="GO:0006096">
    <property type="term" value="P:glycolytic process"/>
    <property type="evidence" value="ECO:0007669"/>
    <property type="project" value="UniProtKB-UniRule"/>
</dbReference>
<feature type="binding site" evidence="7">
    <location>
        <position position="16"/>
    </location>
    <ligand>
        <name>NAD(+)</name>
        <dbReference type="ChEBI" id="CHEBI:57540"/>
    </ligand>
</feature>
<dbReference type="STRING" id="29354.IO98_05685"/>
<keyword evidence="4 7" id="KW-0560">Oxidoreductase</keyword>
<feature type="modified residue" description="Phosphotyrosine" evidence="7">
    <location>
        <position position="223"/>
    </location>
</feature>
<feature type="binding site" evidence="7">
    <location>
        <position position="91"/>
    </location>
    <ligand>
        <name>substrate</name>
    </ligand>
</feature>
<comment type="function">
    <text evidence="7">Catalyzes the conversion of lactate to pyruvate.</text>
</comment>
<dbReference type="InterPro" id="IPR001557">
    <property type="entry name" value="L-lactate/malate_DH"/>
</dbReference>
<dbReference type="NCBIfam" id="NF000824">
    <property type="entry name" value="PRK00066.1"/>
    <property type="match status" value="1"/>
</dbReference>
<dbReference type="Gene3D" id="3.90.110.10">
    <property type="entry name" value="Lactate dehydrogenase/glycoside hydrolase, family 4, C-terminal"/>
    <property type="match status" value="1"/>
</dbReference>
<dbReference type="PIRSF" id="PIRSF000102">
    <property type="entry name" value="Lac_mal_DH"/>
    <property type="match status" value="1"/>
</dbReference>
<evidence type="ECO:0000256" key="7">
    <source>
        <dbReference type="HAMAP-Rule" id="MF_00488"/>
    </source>
</evidence>
<dbReference type="Gene3D" id="3.40.50.720">
    <property type="entry name" value="NAD(P)-binding Rossmann-like Domain"/>
    <property type="match status" value="1"/>
</dbReference>
<evidence type="ECO:0000256" key="2">
    <source>
        <dbReference type="ARBA" id="ARBA00006054"/>
    </source>
</evidence>
<dbReference type="InterPro" id="IPR001236">
    <property type="entry name" value="Lactate/malate_DH_N"/>
</dbReference>
<dbReference type="InterPro" id="IPR011304">
    <property type="entry name" value="L-lactate_DH"/>
</dbReference>
<comment type="catalytic activity">
    <reaction evidence="6 7">
        <text>(S)-lactate + NAD(+) = pyruvate + NADH + H(+)</text>
        <dbReference type="Rhea" id="RHEA:23444"/>
        <dbReference type="ChEBI" id="CHEBI:15361"/>
        <dbReference type="ChEBI" id="CHEBI:15378"/>
        <dbReference type="ChEBI" id="CHEBI:16651"/>
        <dbReference type="ChEBI" id="CHEBI:57540"/>
        <dbReference type="ChEBI" id="CHEBI:57945"/>
        <dbReference type="EC" id="1.1.1.27"/>
    </reaction>
</comment>
<evidence type="ECO:0000256" key="9">
    <source>
        <dbReference type="PIRSR" id="PIRSR000102-3"/>
    </source>
</evidence>
<feature type="binding site" evidence="9">
    <location>
        <position position="98"/>
    </location>
    <ligand>
        <name>NAD(+)</name>
        <dbReference type="ChEBI" id="CHEBI:57540"/>
    </ligand>
</feature>
<dbReference type="PANTHER" id="PTHR43128:SF16">
    <property type="entry name" value="L-LACTATE DEHYDROGENASE"/>
    <property type="match status" value="1"/>
</dbReference>
<dbReference type="PROSITE" id="PS00064">
    <property type="entry name" value="L_LDH"/>
    <property type="match status" value="1"/>
</dbReference>
<sequence length="325" mass="35850">MRTDKRKIVLVGTGMVGMSYAYSLLNQGVCDELVLIDINRKRAEGEAMDLNHGLAFSASHMKIYTGEYKDCSDADIVVICAGVAQKSGETRLDLLKRNAAVFQSIVRPVTESGFNGVFLVATNPVDIMTRITYSLSGFNPKRVIGSGTTLDTARLRYLLGDSLRVDPRNVHAYVMGEHGDSEFVPWSQAMIATKPILSLCEEEGVVCRGELERIEDEVRGAAYRIIEAKQATYYGIGMALTRITRAILGDENSVFTVSAMLKGEYGQSDVYAGVPCIINKNGIQRIISLSLTDDEMKQFQHSCDTFGKVLKAFYKEGRKRIGNKS</sequence>
<keyword evidence="13" id="KW-1185">Reference proteome</keyword>
<evidence type="ECO:0000313" key="12">
    <source>
        <dbReference type="EMBL" id="KEZ90878.1"/>
    </source>
</evidence>
<reference evidence="12 13" key="1">
    <citation type="submission" date="2014-07" db="EMBL/GenBank/DDBJ databases">
        <title>Draft genome of Clostridium celerecrescens 152B isolated from sediments associated with methane hydrate from Krishna Godavari basin.</title>
        <authorList>
            <person name="Honkalas V.S."/>
            <person name="Dabir A.P."/>
            <person name="Arora P."/>
            <person name="Dhakephalkar P.K."/>
        </authorList>
    </citation>
    <scope>NUCLEOTIDE SEQUENCE [LARGE SCALE GENOMIC DNA]</scope>
    <source>
        <strain evidence="12 13">152B</strain>
    </source>
</reference>
<dbReference type="SUPFAM" id="SSF51735">
    <property type="entry name" value="NAD(P)-binding Rossmann-fold domains"/>
    <property type="match status" value="1"/>
</dbReference>
<accession>A0A084JPJ4</accession>
<dbReference type="Pfam" id="PF00056">
    <property type="entry name" value="Ldh_1_N"/>
    <property type="match status" value="1"/>
</dbReference>
<feature type="binding site" evidence="9">
    <location>
        <begin position="12"/>
        <end position="17"/>
    </location>
    <ligand>
        <name>NAD(+)</name>
        <dbReference type="ChEBI" id="CHEBI:57540"/>
    </ligand>
</feature>
<feature type="binding site" evidence="7">
    <location>
        <position position="146"/>
    </location>
    <ligand>
        <name>NAD(+)</name>
        <dbReference type="ChEBI" id="CHEBI:57540"/>
    </ligand>
</feature>
<feature type="domain" description="Lactate/malate dehydrogenase N-terminal" evidence="10">
    <location>
        <begin position="7"/>
        <end position="145"/>
    </location>
</feature>
<feature type="binding site" evidence="7">
    <location>
        <position position="68"/>
    </location>
    <ligand>
        <name>NAD(+)</name>
        <dbReference type="ChEBI" id="CHEBI:57540"/>
    </ligand>
</feature>
<comment type="activity regulation">
    <text evidence="7">Allosterically activated by fructose 1,6-bisphosphate (FBP).</text>
</comment>
<dbReference type="InterPro" id="IPR036291">
    <property type="entry name" value="NAD(P)-bd_dom_sf"/>
</dbReference>
<feature type="binding site" evidence="7">
    <location>
        <begin position="123"/>
        <end position="126"/>
    </location>
    <ligand>
        <name>substrate</name>
    </ligand>
</feature>
<dbReference type="EC" id="1.1.1.27" evidence="3 7"/>
<dbReference type="InterPro" id="IPR022383">
    <property type="entry name" value="Lactate/malate_DH_C"/>
</dbReference>
<feature type="binding site" evidence="7">
    <location>
        <position position="104"/>
    </location>
    <ligand>
        <name>NAD(+)</name>
        <dbReference type="ChEBI" id="CHEBI:57540"/>
    </ligand>
</feature>
<evidence type="ECO:0000256" key="1">
    <source>
        <dbReference type="ARBA" id="ARBA00004843"/>
    </source>
</evidence>
<evidence type="ECO:0000256" key="5">
    <source>
        <dbReference type="ARBA" id="ARBA00023027"/>
    </source>
</evidence>
<feature type="binding site" evidence="7 9">
    <location>
        <position position="37"/>
    </location>
    <ligand>
        <name>NAD(+)</name>
        <dbReference type="ChEBI" id="CHEBI:57540"/>
    </ligand>
</feature>
<protein>
    <recommendedName>
        <fullName evidence="3 7">L-lactate dehydrogenase</fullName>
        <shortName evidence="7">L-LDH</shortName>
        <ecNumber evidence="3 7">1.1.1.27</ecNumber>
    </recommendedName>
</protein>
<dbReference type="SUPFAM" id="SSF56327">
    <property type="entry name" value="LDH C-terminal domain-like"/>
    <property type="match status" value="1"/>
</dbReference>
<proteinExistence type="inferred from homology"/>
<dbReference type="InterPro" id="IPR015955">
    <property type="entry name" value="Lactate_DH/Glyco_Ohase_4_C"/>
</dbReference>
<feature type="active site" description="Proton acceptor" evidence="7 8">
    <location>
        <position position="178"/>
    </location>
</feature>
<dbReference type="CDD" id="cd05291">
    <property type="entry name" value="HicDH_like"/>
    <property type="match status" value="1"/>
</dbReference>
<keyword evidence="7" id="KW-0963">Cytoplasm</keyword>
<dbReference type="HAMAP" id="MF_00488">
    <property type="entry name" value="Lactate_dehydrog"/>
    <property type="match status" value="1"/>
</dbReference>
<feature type="binding site" evidence="7">
    <location>
        <begin position="151"/>
        <end position="154"/>
    </location>
    <ligand>
        <name>substrate</name>
    </ligand>
</feature>
<comment type="caution">
    <text evidence="12">The sequence shown here is derived from an EMBL/GenBank/DDBJ whole genome shotgun (WGS) entry which is preliminary data.</text>
</comment>
<dbReference type="Pfam" id="PF02866">
    <property type="entry name" value="Ldh_1_C"/>
    <property type="match status" value="1"/>
</dbReference>
<organism evidence="12 13">
    <name type="scientific">Lacrimispora celerecrescens</name>
    <dbReference type="NCBI Taxonomy" id="29354"/>
    <lineage>
        <taxon>Bacteria</taxon>
        <taxon>Bacillati</taxon>
        <taxon>Bacillota</taxon>
        <taxon>Clostridia</taxon>
        <taxon>Lachnospirales</taxon>
        <taxon>Lachnospiraceae</taxon>
        <taxon>Lacrimispora</taxon>
    </lineage>
</organism>
<gene>
    <name evidence="7 12" type="primary">ldh</name>
    <name evidence="12" type="ORF">IO98_05685</name>
</gene>
<dbReference type="OrthoDB" id="9802969at2"/>
<dbReference type="PRINTS" id="PR00086">
    <property type="entry name" value="LLDHDRGNASE"/>
</dbReference>
<evidence type="ECO:0000256" key="8">
    <source>
        <dbReference type="PIRSR" id="PIRSR000102-1"/>
    </source>
</evidence>
<dbReference type="AlphaFoldDB" id="A0A084JPJ4"/>
<dbReference type="PANTHER" id="PTHR43128">
    <property type="entry name" value="L-2-HYDROXYCARBOXYLATE DEHYDROGENASE (NAD(P)(+))"/>
    <property type="match status" value="1"/>
</dbReference>